<organism evidence="2 3">
    <name type="scientific">Gymnopilus dilepis</name>
    <dbReference type="NCBI Taxonomy" id="231916"/>
    <lineage>
        <taxon>Eukaryota</taxon>
        <taxon>Fungi</taxon>
        <taxon>Dikarya</taxon>
        <taxon>Basidiomycota</taxon>
        <taxon>Agaricomycotina</taxon>
        <taxon>Agaricomycetes</taxon>
        <taxon>Agaricomycetidae</taxon>
        <taxon>Agaricales</taxon>
        <taxon>Agaricineae</taxon>
        <taxon>Hymenogastraceae</taxon>
        <taxon>Gymnopilus</taxon>
    </lineage>
</organism>
<feature type="compositionally biased region" description="Low complexity" evidence="1">
    <location>
        <begin position="1314"/>
        <end position="1332"/>
    </location>
</feature>
<sequence>MSVLLTPPNSSHRGDKEKENKYPPVAGPSTRTVVWAPEDSIHCLGTTPKASPFTSRSRPKATKSILKKSSQPNLLPLPETTQEREVTPEPKDPLVDLAYLEHPVDQILTNGNAEEGSLRQLIEGYSILAARLRASVADSTDADASWPIFQPLRKNSEAFVDAVVRDLGRALVDPLSYRADGAEKDAKDVPECSLPSPQKSPTKKKGGLSAEQVKFARDLCTTSHAVIKLLYVVLSVKAIYSVFDEKQLGRILTAALAIPLADELPTPNARKTCALAIFLLQLQRLPAEVLKPAADRIAYAIRRGLDGELGKEGKKGSANDGLKAIHDLSMYLPDVFVPAFTPLLPSILCNLLANTFNLRTQACHALGGFVYASTKLPLSPIHTKIAATIAAFVTTVAPEAPKPPGSQSPPRIPEASIVRTLRTTLICTDPIHVAQGPVWGLSVLASFAVGLGSRLYEDLKTSRIVTTLISVGLRHKKSSVRSLCCATWRPIIWAYFQPPLPADPDEGEEEVDKEASKDKMTPAQVRGAYLKVVKSLLDRQAGISTVAAFLAKENGGMEEDALRQALEILEAMSRKDGEGCGDVEDALRHMTSLPSPSRDEVEPWDPNLLLPKSLFSSFPGLLTAEYKGLKGPIQEVYNQMAMVRDIRYLTTEEMSRPWVFEGLLRTWRVILGRLEMFDETEVPECLVQTWSNLLRANVRIRRRNDEDADIIQFACTAVTHLINIASHPTLDFRPRKVSHILSVAPGDSDDTVPDIDGPATLTNAELRMRVVHRLWGVMKTVIPHKFLGRSAELLLDGLVKSRLVLVPECSRLDGSFNGDDLEGPRNCWVALCMDVLGMCYPGKFKAFWGCDMEEDSYKWEWKGEFTRAVWKTSVDIFMDGSDQWRDGVVLLGLPFSDRHAWVHSSEDYNAWEELLAYTSSKALDDGLDTINVLDRLASFVSHFQTAGMHPAPSMRLVDFMFTHINADEMSELPSEVLELASTTMRTTYPPEPRNKQIGMWMVRSLMAVIEHCPVELCLRMLQSLEEGLCLWLADECQTWTEDELNYDIIPLYQHILVRIQALPESLPNLRVLENILDSVFTKRVLPAPVEAFKDYWTLTYSRMPEPESGWPETIVHCLRAVGILPQPEPVASTSTSPLAPAFALPLPVPRTPTSSSFTTPSTANIKIVSPERPQKVFPSFPIVPTTPISPVRSRRSSSSSTRTPLSAIQLCNTPAKRRRLMSDGESDAEKENMVVCSPVSVADRIAGLGKVNGKKRQLEEEDGEGVQPTPSKKLKSKMKPKGRPLAKRTQVHSPAASAASSNESEDERWVQSALLPASPRSKLRSPSSSPKAPRFRTYAGRSRASLPNTFDPPTPLSAASKERNHSTILDRPETPTKKIDLTKVQFRRSISFPESLLAAVANKKRKRVDSLSEQEEHEDHAGPSSSRPLRPLKRAYTVPSSDSDISIHSMSSDDDPHVGQVTPHHLVSPALNRRSILDGLAASASTLSAMKDLFGDSPESDDSGVSESDTESPTKEFVSRQLQRMGSDSRLSRTLPTSS</sequence>
<protein>
    <recommendedName>
        <fullName evidence="4">Telomere-associated protein Rif1 N-terminal domain-containing protein</fullName>
    </recommendedName>
</protein>
<dbReference type="Proteomes" id="UP000284706">
    <property type="component" value="Unassembled WGS sequence"/>
</dbReference>
<feature type="compositionally biased region" description="Acidic residues" evidence="1">
    <location>
        <begin position="1498"/>
        <end position="1510"/>
    </location>
</feature>
<dbReference type="InParanoid" id="A0A409WDF6"/>
<feature type="compositionally biased region" description="Low complexity" evidence="1">
    <location>
        <begin position="1186"/>
        <end position="1206"/>
    </location>
</feature>
<dbReference type="SUPFAM" id="SSF48371">
    <property type="entry name" value="ARM repeat"/>
    <property type="match status" value="1"/>
</dbReference>
<feature type="compositionally biased region" description="Basic and acidic residues" evidence="1">
    <location>
        <begin position="12"/>
        <end position="21"/>
    </location>
</feature>
<feature type="compositionally biased region" description="Low complexity" evidence="1">
    <location>
        <begin position="1439"/>
        <end position="1450"/>
    </location>
</feature>
<name>A0A409WDF6_9AGAR</name>
<feature type="compositionally biased region" description="Basic residues" evidence="1">
    <location>
        <begin position="1272"/>
        <end position="1290"/>
    </location>
</feature>
<dbReference type="InterPro" id="IPR016024">
    <property type="entry name" value="ARM-type_fold"/>
</dbReference>
<proteinExistence type="predicted"/>
<evidence type="ECO:0000313" key="2">
    <source>
        <dbReference type="EMBL" id="PPQ76516.1"/>
    </source>
</evidence>
<feature type="compositionally biased region" description="Basic and acidic residues" evidence="1">
    <location>
        <begin position="1360"/>
        <end position="1380"/>
    </location>
</feature>
<gene>
    <name evidence="2" type="ORF">CVT26_013350</name>
</gene>
<evidence type="ECO:0000256" key="1">
    <source>
        <dbReference type="SAM" id="MobiDB-lite"/>
    </source>
</evidence>
<feature type="region of interest" description="Disordered" evidence="1">
    <location>
        <begin position="1492"/>
        <end position="1539"/>
    </location>
</feature>
<feature type="region of interest" description="Disordered" evidence="1">
    <location>
        <begin position="182"/>
        <end position="207"/>
    </location>
</feature>
<comment type="caution">
    <text evidence="2">The sequence shown here is derived from an EMBL/GenBank/DDBJ whole genome shotgun (WGS) entry which is preliminary data.</text>
</comment>
<feature type="region of interest" description="Disordered" evidence="1">
    <location>
        <begin position="1"/>
        <end position="30"/>
    </location>
</feature>
<feature type="region of interest" description="Disordered" evidence="1">
    <location>
        <begin position="1186"/>
        <end position="1232"/>
    </location>
</feature>
<reference evidence="2 3" key="1">
    <citation type="journal article" date="2018" name="Evol. Lett.">
        <title>Horizontal gene cluster transfer increased hallucinogenic mushroom diversity.</title>
        <authorList>
            <person name="Reynolds H.T."/>
            <person name="Vijayakumar V."/>
            <person name="Gluck-Thaler E."/>
            <person name="Korotkin H.B."/>
            <person name="Matheny P.B."/>
            <person name="Slot J.C."/>
        </authorList>
    </citation>
    <scope>NUCLEOTIDE SEQUENCE [LARGE SCALE GENOMIC DNA]</scope>
    <source>
        <strain evidence="2 3">SRW20</strain>
    </source>
</reference>
<feature type="region of interest" description="Disordered" evidence="1">
    <location>
        <begin position="1252"/>
        <end position="1380"/>
    </location>
</feature>
<dbReference type="OrthoDB" id="2591260at2759"/>
<accession>A0A409WDF6</accession>
<dbReference type="EMBL" id="NHYE01005150">
    <property type="protein sequence ID" value="PPQ76516.1"/>
    <property type="molecule type" value="Genomic_DNA"/>
</dbReference>
<feature type="region of interest" description="Disordered" evidence="1">
    <location>
        <begin position="45"/>
        <end position="89"/>
    </location>
</feature>
<feature type="region of interest" description="Disordered" evidence="1">
    <location>
        <begin position="1402"/>
        <end position="1463"/>
    </location>
</feature>
<dbReference type="STRING" id="231916.A0A409WDF6"/>
<keyword evidence="3" id="KW-1185">Reference proteome</keyword>
<evidence type="ECO:0000313" key="3">
    <source>
        <dbReference type="Proteomes" id="UP000284706"/>
    </source>
</evidence>
<evidence type="ECO:0008006" key="4">
    <source>
        <dbReference type="Google" id="ProtNLM"/>
    </source>
</evidence>